<dbReference type="Pfam" id="PF04055">
    <property type="entry name" value="Radical_SAM"/>
    <property type="match status" value="1"/>
</dbReference>
<dbReference type="SUPFAM" id="SSF102114">
    <property type="entry name" value="Radical SAM enzymes"/>
    <property type="match status" value="1"/>
</dbReference>
<evidence type="ECO:0000256" key="5">
    <source>
        <dbReference type="ARBA" id="ARBA00022898"/>
    </source>
</evidence>
<keyword evidence="4 8" id="KW-0479">Metal-binding</keyword>
<dbReference type="Proteomes" id="UP000034927">
    <property type="component" value="Unassembled WGS sequence"/>
</dbReference>
<feature type="binding site" evidence="8">
    <location>
        <position position="76"/>
    </location>
    <ligand>
        <name>[4Fe-4S] cluster</name>
        <dbReference type="ChEBI" id="CHEBI:49883"/>
        <note>4Fe-4S-S-AdoMet</note>
    </ligand>
</feature>
<dbReference type="EMBL" id="LBPO01000001">
    <property type="protein sequence ID" value="KKP59590.1"/>
    <property type="molecule type" value="Genomic_DNA"/>
</dbReference>
<proteinExistence type="predicted"/>
<keyword evidence="2 8" id="KW-0004">4Fe-4S</keyword>
<evidence type="ECO:0000256" key="3">
    <source>
        <dbReference type="ARBA" id="ARBA00022691"/>
    </source>
</evidence>
<organism evidence="11 12">
    <name type="scientific">Candidatus Magasanikbacteria bacterium GW2011_GWC2_34_16</name>
    <dbReference type="NCBI Taxonomy" id="1619045"/>
    <lineage>
        <taxon>Bacteria</taxon>
        <taxon>Candidatus Magasanikiibacteriota</taxon>
    </lineage>
</organism>
<feature type="binding site" evidence="8">
    <location>
        <position position="69"/>
    </location>
    <ligand>
        <name>[4Fe-4S] cluster</name>
        <dbReference type="ChEBI" id="CHEBI:49883"/>
        <note>4Fe-4S-S-AdoMet</note>
    </ligand>
</feature>
<evidence type="ECO:0000256" key="9">
    <source>
        <dbReference type="PIRSR" id="PIRSR603739-50"/>
    </source>
</evidence>
<accession>A0A0G0D8K8</accession>
<reference evidence="11 12" key="1">
    <citation type="journal article" date="2015" name="Nature">
        <title>rRNA introns, odd ribosomes, and small enigmatic genomes across a large radiation of phyla.</title>
        <authorList>
            <person name="Brown C.T."/>
            <person name="Hug L.A."/>
            <person name="Thomas B.C."/>
            <person name="Sharon I."/>
            <person name="Castelle C.J."/>
            <person name="Singh A."/>
            <person name="Wilkins M.J."/>
            <person name="Williams K.H."/>
            <person name="Banfield J.F."/>
        </authorList>
    </citation>
    <scope>NUCLEOTIDE SEQUENCE [LARGE SCALE GENOMIC DNA]</scope>
</reference>
<dbReference type="InterPro" id="IPR003739">
    <property type="entry name" value="Lys_aminomutase/Glu_NH3_mut"/>
</dbReference>
<comment type="caution">
    <text evidence="11">The sequence shown here is derived from an EMBL/GenBank/DDBJ whole genome shotgun (WGS) entry which is preliminary data.</text>
</comment>
<dbReference type="Gene3D" id="3.20.20.70">
    <property type="entry name" value="Aldolase class I"/>
    <property type="match status" value="1"/>
</dbReference>
<dbReference type="InterPro" id="IPR007197">
    <property type="entry name" value="rSAM"/>
</dbReference>
<dbReference type="GO" id="GO:0003824">
    <property type="term" value="F:catalytic activity"/>
    <property type="evidence" value="ECO:0007669"/>
    <property type="project" value="InterPro"/>
</dbReference>
<feature type="binding site" evidence="8">
    <location>
        <position position="73"/>
    </location>
    <ligand>
        <name>[4Fe-4S] cluster</name>
        <dbReference type="ChEBI" id="CHEBI:49883"/>
        <note>4Fe-4S-S-AdoMet</note>
    </ligand>
</feature>
<keyword evidence="7 8" id="KW-0411">Iron-sulfur</keyword>
<evidence type="ECO:0000259" key="10">
    <source>
        <dbReference type="PROSITE" id="PS51918"/>
    </source>
</evidence>
<dbReference type="SFLD" id="SFLDS00029">
    <property type="entry name" value="Radical_SAM"/>
    <property type="match status" value="1"/>
</dbReference>
<feature type="domain" description="Radical SAM core" evidence="10">
    <location>
        <begin position="55"/>
        <end position="268"/>
    </location>
</feature>
<dbReference type="PANTHER" id="PTHR30538:SF0">
    <property type="entry name" value="L-LYSINE 2,3-AMINOMUTASE AQ_1632-RELATED"/>
    <property type="match status" value="1"/>
</dbReference>
<feature type="modified residue" description="N6-(pyridoxal phosphate)lysine" evidence="9">
    <location>
        <position position="283"/>
    </location>
</feature>
<dbReference type="InterPro" id="IPR058240">
    <property type="entry name" value="rSAM_sf"/>
</dbReference>
<dbReference type="CDD" id="cd01335">
    <property type="entry name" value="Radical_SAM"/>
    <property type="match status" value="1"/>
</dbReference>
<protein>
    <submittedName>
        <fullName evidence="11">Lysine 2,3-aminomutase YodO family protein</fullName>
    </submittedName>
</protein>
<comment type="cofactor">
    <cofactor evidence="1 9">
        <name>pyridoxal 5'-phosphate</name>
        <dbReference type="ChEBI" id="CHEBI:597326"/>
    </cofactor>
</comment>
<evidence type="ECO:0000256" key="2">
    <source>
        <dbReference type="ARBA" id="ARBA00022485"/>
    </source>
</evidence>
<dbReference type="GO" id="GO:0046872">
    <property type="term" value="F:metal ion binding"/>
    <property type="evidence" value="ECO:0007669"/>
    <property type="project" value="UniProtKB-KW"/>
</dbReference>
<keyword evidence="3" id="KW-0949">S-adenosyl-L-methionine</keyword>
<keyword evidence="5 9" id="KW-0663">Pyridoxal phosphate</keyword>
<dbReference type="AlphaFoldDB" id="A0A0G0D8K8"/>
<evidence type="ECO:0000256" key="1">
    <source>
        <dbReference type="ARBA" id="ARBA00001933"/>
    </source>
</evidence>
<evidence type="ECO:0000256" key="7">
    <source>
        <dbReference type="ARBA" id="ARBA00023014"/>
    </source>
</evidence>
<dbReference type="PROSITE" id="PS51918">
    <property type="entry name" value="RADICAL_SAM"/>
    <property type="match status" value="1"/>
</dbReference>
<dbReference type="GO" id="GO:0051539">
    <property type="term" value="F:4 iron, 4 sulfur cluster binding"/>
    <property type="evidence" value="ECO:0007669"/>
    <property type="project" value="UniProtKB-KW"/>
</dbReference>
<dbReference type="SFLD" id="SFLDG01070">
    <property type="entry name" value="PLP-dependent"/>
    <property type="match status" value="1"/>
</dbReference>
<evidence type="ECO:0000256" key="6">
    <source>
        <dbReference type="ARBA" id="ARBA00023004"/>
    </source>
</evidence>
<sequence>MLATRLSPHLKKLTKVCPEIYRQFVPSNKEEQDETITSADPLLEEHFTVTRGLVHKYGNRALVLLTMNCAAYCRFCTRRRKVSDIAKGIVSTKDLDNMVRYIKQHPEIKELVFSGGDPMTVPEILKQALQKFVKLPQIKVIRVGSRLPVSNPSAVNKKLIEALKIVKKQPLYLMLHFEHPAEITEATIKALNRLRPVCTMMLSQTVSLKGVNDSVEILYNLFSRLVEVGVKPYYFFRCDPVIGVEHFMVDFKKEIKIFTELRKRLSGLATPLYTIDAPDGSGKIPVPLDFWEFKADSYKDFRGKKIKVK</sequence>
<evidence type="ECO:0000313" key="11">
    <source>
        <dbReference type="EMBL" id="KKP59590.1"/>
    </source>
</evidence>
<dbReference type="PIRSF" id="PIRSF004911">
    <property type="entry name" value="DUF160"/>
    <property type="match status" value="1"/>
</dbReference>
<dbReference type="NCBIfam" id="TIGR00238">
    <property type="entry name" value="KamA family radical SAM protein"/>
    <property type="match status" value="1"/>
</dbReference>
<keyword evidence="6" id="KW-0408">Iron</keyword>
<dbReference type="InterPro" id="IPR013785">
    <property type="entry name" value="Aldolase_TIM"/>
</dbReference>
<evidence type="ECO:0000313" key="12">
    <source>
        <dbReference type="Proteomes" id="UP000034927"/>
    </source>
</evidence>
<gene>
    <name evidence="11" type="ORF">UR53_C0001G0090</name>
</gene>
<evidence type="ECO:0000256" key="4">
    <source>
        <dbReference type="ARBA" id="ARBA00022723"/>
    </source>
</evidence>
<dbReference type="PANTHER" id="PTHR30538">
    <property type="entry name" value="LYSINE 2,3-AMINOMUTASE-RELATED"/>
    <property type="match status" value="1"/>
</dbReference>
<name>A0A0G0D8K8_9BACT</name>
<evidence type="ECO:0000256" key="8">
    <source>
        <dbReference type="PIRSR" id="PIRSR004911-1"/>
    </source>
</evidence>